<organism evidence="1 2">
    <name type="scientific">Aphis craccivora</name>
    <name type="common">Cowpea aphid</name>
    <dbReference type="NCBI Taxonomy" id="307492"/>
    <lineage>
        <taxon>Eukaryota</taxon>
        <taxon>Metazoa</taxon>
        <taxon>Ecdysozoa</taxon>
        <taxon>Arthropoda</taxon>
        <taxon>Hexapoda</taxon>
        <taxon>Insecta</taxon>
        <taxon>Pterygota</taxon>
        <taxon>Neoptera</taxon>
        <taxon>Paraneoptera</taxon>
        <taxon>Hemiptera</taxon>
        <taxon>Sternorrhyncha</taxon>
        <taxon>Aphidomorpha</taxon>
        <taxon>Aphidoidea</taxon>
        <taxon>Aphididae</taxon>
        <taxon>Aphidini</taxon>
        <taxon>Aphis</taxon>
        <taxon>Aphis</taxon>
    </lineage>
</organism>
<comment type="caution">
    <text evidence="1">The sequence shown here is derived from an EMBL/GenBank/DDBJ whole genome shotgun (WGS) entry which is preliminary data.</text>
</comment>
<feature type="non-terminal residue" evidence="1">
    <location>
        <position position="1"/>
    </location>
</feature>
<proteinExistence type="predicted"/>
<dbReference type="Proteomes" id="UP000478052">
    <property type="component" value="Unassembled WGS sequence"/>
</dbReference>
<evidence type="ECO:0000313" key="2">
    <source>
        <dbReference type="Proteomes" id="UP000478052"/>
    </source>
</evidence>
<sequence>NIPWNSSVKYLGLILDERLTWQPHISSKLQQAYQRLSMLYPYSIKNLQYRKNALFLYTSKSYVQYSLTHVRSGGNV</sequence>
<dbReference type="OrthoDB" id="412981at2759"/>
<name>A0A6G0Y174_APHCR</name>
<protein>
    <submittedName>
        <fullName evidence="1">Ribosome biogenesis protein TSR3 isoform X1</fullName>
    </submittedName>
</protein>
<accession>A0A6G0Y174</accession>
<keyword evidence="2" id="KW-1185">Reference proteome</keyword>
<feature type="non-terminal residue" evidence="1">
    <location>
        <position position="76"/>
    </location>
</feature>
<gene>
    <name evidence="1" type="ORF">FWK35_00019580</name>
</gene>
<evidence type="ECO:0000313" key="1">
    <source>
        <dbReference type="EMBL" id="KAF0747129.1"/>
    </source>
</evidence>
<dbReference type="AlphaFoldDB" id="A0A6G0Y174"/>
<reference evidence="1 2" key="1">
    <citation type="submission" date="2019-08" db="EMBL/GenBank/DDBJ databases">
        <title>Whole genome of Aphis craccivora.</title>
        <authorList>
            <person name="Voronova N.V."/>
            <person name="Shulinski R.S."/>
            <person name="Bandarenka Y.V."/>
            <person name="Zhorov D.G."/>
            <person name="Warner D."/>
        </authorList>
    </citation>
    <scope>NUCLEOTIDE SEQUENCE [LARGE SCALE GENOMIC DNA]</scope>
    <source>
        <strain evidence="1">180601</strain>
        <tissue evidence="1">Whole Body</tissue>
    </source>
</reference>
<dbReference type="EMBL" id="VUJU01006950">
    <property type="protein sequence ID" value="KAF0747129.1"/>
    <property type="molecule type" value="Genomic_DNA"/>
</dbReference>